<dbReference type="PROSITE" id="PS01167">
    <property type="entry name" value="RIBOSOMAL_L17"/>
    <property type="match status" value="1"/>
</dbReference>
<dbReference type="InterPro" id="IPR000456">
    <property type="entry name" value="Ribosomal_bL17"/>
</dbReference>
<evidence type="ECO:0000256" key="6">
    <source>
        <dbReference type="RuleBase" id="RU000661"/>
    </source>
</evidence>
<dbReference type="GO" id="GO:0006412">
    <property type="term" value="P:translation"/>
    <property type="evidence" value="ECO:0007669"/>
    <property type="project" value="InterPro"/>
</dbReference>
<dbReference type="Gene3D" id="3.90.1030.10">
    <property type="entry name" value="Ribosomal protein L17"/>
    <property type="match status" value="1"/>
</dbReference>
<sequence>MPKPTKGARLGSSPAHERKILANLAKSLIEHEAIVTTETKAKRLQPYVEKLITKARKGDIHNRRQVARKIGTQVSKAERELDAVYTLFDVVAPKIDPEREGGYTRIVKMPPRRGDNAPMAQISLVFDKLEKKAKVSKPAAEEKVSEASAE</sequence>
<keyword evidence="3 5" id="KW-0687">Ribonucleoprotein</keyword>
<protein>
    <recommendedName>
        <fullName evidence="4 6">50S ribosomal protein L17</fullName>
    </recommendedName>
</protein>
<proteinExistence type="inferred from homology"/>
<evidence type="ECO:0000256" key="2">
    <source>
        <dbReference type="ARBA" id="ARBA00022980"/>
    </source>
</evidence>
<dbReference type="PANTHER" id="PTHR14413">
    <property type="entry name" value="RIBOSOMAL PROTEIN L17"/>
    <property type="match status" value="1"/>
</dbReference>
<evidence type="ECO:0000256" key="5">
    <source>
        <dbReference type="RuleBase" id="RU000660"/>
    </source>
</evidence>
<evidence type="ECO:0000256" key="4">
    <source>
        <dbReference type="ARBA" id="ARBA00035494"/>
    </source>
</evidence>
<dbReference type="GO" id="GO:0003735">
    <property type="term" value="F:structural constituent of ribosome"/>
    <property type="evidence" value="ECO:0007669"/>
    <property type="project" value="InterPro"/>
</dbReference>
<name>A0A8I0G7C6_9ACTO</name>
<dbReference type="Pfam" id="PF01196">
    <property type="entry name" value="Ribosomal_L17"/>
    <property type="match status" value="1"/>
</dbReference>
<evidence type="ECO:0000256" key="1">
    <source>
        <dbReference type="ARBA" id="ARBA00008777"/>
    </source>
</evidence>
<evidence type="ECO:0000256" key="3">
    <source>
        <dbReference type="ARBA" id="ARBA00023274"/>
    </source>
</evidence>
<keyword evidence="2 5" id="KW-0689">Ribosomal protein</keyword>
<evidence type="ECO:0000313" key="8">
    <source>
        <dbReference type="Proteomes" id="UP000627538"/>
    </source>
</evidence>
<dbReference type="PANTHER" id="PTHR14413:SF16">
    <property type="entry name" value="LARGE RIBOSOMAL SUBUNIT PROTEIN BL17M"/>
    <property type="match status" value="1"/>
</dbReference>
<comment type="caution">
    <text evidence="7">The sequence shown here is derived from an EMBL/GenBank/DDBJ whole genome shotgun (WGS) entry which is preliminary data.</text>
</comment>
<dbReference type="InterPro" id="IPR047859">
    <property type="entry name" value="Ribosomal_bL17_CS"/>
</dbReference>
<dbReference type="NCBIfam" id="TIGR00059">
    <property type="entry name" value="L17"/>
    <property type="match status" value="1"/>
</dbReference>
<dbReference type="Proteomes" id="UP000627538">
    <property type="component" value="Unassembled WGS sequence"/>
</dbReference>
<dbReference type="AlphaFoldDB" id="A0A8I0G7C6"/>
<reference evidence="7 8" key="1">
    <citation type="submission" date="2020-08" db="EMBL/GenBank/DDBJ databases">
        <title>Winkia gen. nov., sp. nov., isolated from faeces of the Anser albifrons in China.</title>
        <authorList>
            <person name="Liu Q."/>
        </authorList>
    </citation>
    <scope>NUCLEOTIDE SEQUENCE [LARGE SCALE GENOMIC DNA]</scope>
    <source>
        <strain evidence="7 8">C62</strain>
    </source>
</reference>
<dbReference type="RefSeq" id="WP_191071244.1">
    <property type="nucleotide sequence ID" value="NZ_CP060506.1"/>
</dbReference>
<keyword evidence="8" id="KW-1185">Reference proteome</keyword>
<evidence type="ECO:0000313" key="7">
    <source>
        <dbReference type="EMBL" id="MBD3689177.1"/>
    </source>
</evidence>
<dbReference type="GO" id="GO:0022625">
    <property type="term" value="C:cytosolic large ribosomal subunit"/>
    <property type="evidence" value="ECO:0007669"/>
    <property type="project" value="TreeGrafter"/>
</dbReference>
<dbReference type="InterPro" id="IPR036373">
    <property type="entry name" value="Ribosomal_bL17_sf"/>
</dbReference>
<dbReference type="EMBL" id="JACRUO010000001">
    <property type="protein sequence ID" value="MBD3689177.1"/>
    <property type="molecule type" value="Genomic_DNA"/>
</dbReference>
<dbReference type="SUPFAM" id="SSF64263">
    <property type="entry name" value="Prokaryotic ribosomal protein L17"/>
    <property type="match status" value="1"/>
</dbReference>
<gene>
    <name evidence="7" type="primary">rplQ</name>
    <name evidence="7" type="ORF">H8R10_02895</name>
</gene>
<organism evidence="7 8">
    <name type="scientific">Nanchangia anserum</name>
    <dbReference type="NCBI Taxonomy" id="2692125"/>
    <lineage>
        <taxon>Bacteria</taxon>
        <taxon>Bacillati</taxon>
        <taxon>Actinomycetota</taxon>
        <taxon>Actinomycetes</taxon>
        <taxon>Actinomycetales</taxon>
        <taxon>Actinomycetaceae</taxon>
        <taxon>Nanchangia</taxon>
    </lineage>
</organism>
<comment type="similarity">
    <text evidence="1 5">Belongs to the bacterial ribosomal protein bL17 family.</text>
</comment>
<accession>A0A8I0G7C6</accession>